<feature type="domain" description="Beta-ketoacyl-[acyl-carrier-protein] synthase III C-terminal" evidence="3">
    <location>
        <begin position="229"/>
        <end position="310"/>
    </location>
</feature>
<dbReference type="CDD" id="cd00830">
    <property type="entry name" value="KAS_III"/>
    <property type="match status" value="1"/>
</dbReference>
<gene>
    <name evidence="5" type="ORF">FEZ33_03765</name>
</gene>
<comment type="caution">
    <text evidence="5">The sequence shown here is derived from an EMBL/GenBank/DDBJ whole genome shotgun (WGS) entry which is preliminary data.</text>
</comment>
<dbReference type="Pfam" id="PF08545">
    <property type="entry name" value="ACP_syn_III"/>
    <property type="match status" value="1"/>
</dbReference>
<dbReference type="InterPro" id="IPR013747">
    <property type="entry name" value="ACP_syn_III_C"/>
</dbReference>
<evidence type="ECO:0000313" key="6">
    <source>
        <dbReference type="Proteomes" id="UP000306420"/>
    </source>
</evidence>
<dbReference type="EMBL" id="VBSP01000008">
    <property type="protein sequence ID" value="TLQ48778.1"/>
    <property type="molecule type" value="Genomic_DNA"/>
</dbReference>
<dbReference type="Gene3D" id="3.40.47.10">
    <property type="match status" value="1"/>
</dbReference>
<dbReference type="InterPro" id="IPR016039">
    <property type="entry name" value="Thiolase-like"/>
</dbReference>
<evidence type="ECO:0000256" key="2">
    <source>
        <dbReference type="ARBA" id="ARBA00023315"/>
    </source>
</evidence>
<accession>A0A5R9EMH8</accession>
<protein>
    <submittedName>
        <fullName evidence="5">Beta-ketoacyl-ACP synthase 3</fullName>
        <ecNumber evidence="5">2.3.1.180</ecNumber>
    </submittedName>
</protein>
<sequence length="314" mass="34509">MSRIIATGAYLPEKAVSNTELIEVNQLDSSTEWIEQRTGIKQRFFANDEETVASIATNAVDDLLSKLDEDIRQDIKLIIVATMSQREYTPSTANKVQLNLNCHNAISFDINAACSGFVYALDVAEKMSKSFPSGYTLVIGAEKMSQILDFNNRGTSILFGDGAGAMLIANDGEGLPEYDSSLYSQGDENLSIAVAPNEEGDITLTMNGREVFNFVQRTVLPSLDQFVNKQESLDYIISHQANYRFIKMMSKKLKMDLSKIPSNIDRVGNVSAGSIPILLNELVEAKQIRLDGTQSVVMTGFGAGLTWGEVHTKI</sequence>
<dbReference type="SUPFAM" id="SSF53901">
    <property type="entry name" value="Thiolase-like"/>
    <property type="match status" value="1"/>
</dbReference>
<dbReference type="Pfam" id="PF08541">
    <property type="entry name" value="ACP_syn_III_C"/>
    <property type="match status" value="1"/>
</dbReference>
<reference evidence="5 6" key="1">
    <citation type="submission" date="2019-05" db="EMBL/GenBank/DDBJ databases">
        <title>The metagenome of a microbial culture collection derived from dairy environment covers the genomic content of the human microbiome.</title>
        <authorList>
            <person name="Roder T."/>
            <person name="Wuthrich D."/>
            <person name="Sattari Z."/>
            <person name="Von Ah U."/>
            <person name="Bar C."/>
            <person name="Ronchi F."/>
            <person name="Macpherson A.J."/>
            <person name="Ganal-Vonarburg S.C."/>
            <person name="Bruggmann R."/>
            <person name="Vergeres G."/>
        </authorList>
    </citation>
    <scope>NUCLEOTIDE SEQUENCE [LARGE SCALE GENOMIC DNA]</scope>
    <source>
        <strain evidence="5 6">FAM 24227</strain>
    </source>
</reference>
<dbReference type="AlphaFoldDB" id="A0A5R9EMH8"/>
<dbReference type="GO" id="GO:0033818">
    <property type="term" value="F:beta-ketoacyl-acyl-carrier-protein synthase III activity"/>
    <property type="evidence" value="ECO:0007669"/>
    <property type="project" value="UniProtKB-EC"/>
</dbReference>
<dbReference type="GO" id="GO:0006633">
    <property type="term" value="P:fatty acid biosynthetic process"/>
    <property type="evidence" value="ECO:0007669"/>
    <property type="project" value="InterPro"/>
</dbReference>
<keyword evidence="2 5" id="KW-0012">Acyltransferase</keyword>
<evidence type="ECO:0000256" key="1">
    <source>
        <dbReference type="ARBA" id="ARBA00022679"/>
    </source>
</evidence>
<dbReference type="NCBIfam" id="NF006829">
    <property type="entry name" value="PRK09352.1"/>
    <property type="match status" value="1"/>
</dbReference>
<dbReference type="GO" id="GO:0044550">
    <property type="term" value="P:secondary metabolite biosynthetic process"/>
    <property type="evidence" value="ECO:0007669"/>
    <property type="project" value="TreeGrafter"/>
</dbReference>
<dbReference type="PANTHER" id="PTHR34069:SF2">
    <property type="entry name" value="BETA-KETOACYL-[ACYL-CARRIER-PROTEIN] SYNTHASE III"/>
    <property type="match status" value="1"/>
</dbReference>
<dbReference type="InterPro" id="IPR013751">
    <property type="entry name" value="ACP_syn_III_N"/>
</dbReference>
<dbReference type="GO" id="GO:0004315">
    <property type="term" value="F:3-oxoacyl-[acyl-carrier-protein] synthase activity"/>
    <property type="evidence" value="ECO:0007669"/>
    <property type="project" value="InterPro"/>
</dbReference>
<feature type="domain" description="Beta-ketoacyl-[acyl-carrier-protein] synthase III N-terminal" evidence="4">
    <location>
        <begin position="108"/>
        <end position="185"/>
    </location>
</feature>
<dbReference type="OrthoDB" id="9815506at2"/>
<dbReference type="PANTHER" id="PTHR34069">
    <property type="entry name" value="3-OXOACYL-[ACYL-CARRIER-PROTEIN] SYNTHASE 3"/>
    <property type="match status" value="1"/>
</dbReference>
<organism evidence="5 6">
    <name type="scientific">Ruoffia tabacinasalis</name>
    <dbReference type="NCBI Taxonomy" id="87458"/>
    <lineage>
        <taxon>Bacteria</taxon>
        <taxon>Bacillati</taxon>
        <taxon>Bacillota</taxon>
        <taxon>Bacilli</taxon>
        <taxon>Lactobacillales</taxon>
        <taxon>Aerococcaceae</taxon>
        <taxon>Ruoffia</taxon>
    </lineage>
</organism>
<proteinExistence type="predicted"/>
<dbReference type="EC" id="2.3.1.180" evidence="5"/>
<keyword evidence="1 5" id="KW-0808">Transferase</keyword>
<name>A0A5R9EMH8_9LACT</name>
<dbReference type="RefSeq" id="WP_138404066.1">
    <property type="nucleotide sequence ID" value="NZ_VBSP01000008.1"/>
</dbReference>
<evidence type="ECO:0000259" key="3">
    <source>
        <dbReference type="Pfam" id="PF08541"/>
    </source>
</evidence>
<evidence type="ECO:0000313" key="5">
    <source>
        <dbReference type="EMBL" id="TLQ48778.1"/>
    </source>
</evidence>
<evidence type="ECO:0000259" key="4">
    <source>
        <dbReference type="Pfam" id="PF08545"/>
    </source>
</evidence>
<dbReference type="Proteomes" id="UP000306420">
    <property type="component" value="Unassembled WGS sequence"/>
</dbReference>